<dbReference type="AlphaFoldDB" id="A0A8T3DF30"/>
<proteinExistence type="predicted"/>
<protein>
    <submittedName>
        <fullName evidence="2">Uncharacterized protein</fullName>
    </submittedName>
</protein>
<feature type="compositionally biased region" description="Polar residues" evidence="1">
    <location>
        <begin position="195"/>
        <end position="206"/>
    </location>
</feature>
<evidence type="ECO:0000313" key="2">
    <source>
        <dbReference type="EMBL" id="KAI1894354.1"/>
    </source>
</evidence>
<sequence length="299" mass="31850">MEEETNTEIPAKSAEVKREEARRNTVGSCPATGKMSEELAAKQHETSPDRAIKDAQESEARKAVPDSFQNSPSAGGNVTEGQQAEMGSPEEGPGVRRKAASQSKSPSERKPKRPSSLDASPVKPEGEAAELSQGSRGAGPSDSRGSLQELKSVDGTLINHETETTPLAKSKCSGERYSLARGTGGSEKPDAAGLSSATPKSPVTLDSSRAQSPSPPPSPQASDEGRDEVWMGTPISQLRRTPQCSLPLPRLKAGHNHTIMIRTDLLKEGQPPVPYPSKFRDVWDDVTVKMPCSEKTCSL</sequence>
<dbReference type="OrthoDB" id="1937899at2759"/>
<dbReference type="Proteomes" id="UP000829720">
    <property type="component" value="Unassembled WGS sequence"/>
</dbReference>
<feature type="compositionally biased region" description="Basic and acidic residues" evidence="1">
    <location>
        <begin position="35"/>
        <end position="64"/>
    </location>
</feature>
<evidence type="ECO:0000256" key="1">
    <source>
        <dbReference type="SAM" id="MobiDB-lite"/>
    </source>
</evidence>
<comment type="caution">
    <text evidence="2">The sequence shown here is derived from an EMBL/GenBank/DDBJ whole genome shotgun (WGS) entry which is preliminary data.</text>
</comment>
<keyword evidence="3" id="KW-1185">Reference proteome</keyword>
<reference evidence="2" key="1">
    <citation type="submission" date="2021-01" db="EMBL/GenBank/DDBJ databases">
        <authorList>
            <person name="Zahm M."/>
            <person name="Roques C."/>
            <person name="Cabau C."/>
            <person name="Klopp C."/>
            <person name="Donnadieu C."/>
            <person name="Jouanno E."/>
            <person name="Lampietro C."/>
            <person name="Louis A."/>
            <person name="Herpin A."/>
            <person name="Echchiki A."/>
            <person name="Berthelot C."/>
            <person name="Parey E."/>
            <person name="Roest-Crollius H."/>
            <person name="Braasch I."/>
            <person name="Postlethwait J."/>
            <person name="Bobe J."/>
            <person name="Montfort J."/>
            <person name="Bouchez O."/>
            <person name="Begum T."/>
            <person name="Mejri S."/>
            <person name="Adams A."/>
            <person name="Chen W.-J."/>
            <person name="Guiguen Y."/>
        </authorList>
    </citation>
    <scope>NUCLEOTIDE SEQUENCE</scope>
    <source>
        <tissue evidence="2">Blood</tissue>
    </source>
</reference>
<feature type="compositionally biased region" description="Polar residues" evidence="1">
    <location>
        <begin position="67"/>
        <end position="82"/>
    </location>
</feature>
<dbReference type="EMBL" id="JAERUA010000010">
    <property type="protein sequence ID" value="KAI1894354.1"/>
    <property type="molecule type" value="Genomic_DNA"/>
</dbReference>
<name>A0A8T3DF30_9TELE</name>
<evidence type="ECO:0000313" key="3">
    <source>
        <dbReference type="Proteomes" id="UP000829720"/>
    </source>
</evidence>
<gene>
    <name evidence="2" type="ORF">AGOR_G00114950</name>
</gene>
<feature type="region of interest" description="Disordered" evidence="1">
    <location>
        <begin position="1"/>
        <end position="229"/>
    </location>
</feature>
<organism evidence="2 3">
    <name type="scientific">Albula goreensis</name>
    <dbReference type="NCBI Taxonomy" id="1534307"/>
    <lineage>
        <taxon>Eukaryota</taxon>
        <taxon>Metazoa</taxon>
        <taxon>Chordata</taxon>
        <taxon>Craniata</taxon>
        <taxon>Vertebrata</taxon>
        <taxon>Euteleostomi</taxon>
        <taxon>Actinopterygii</taxon>
        <taxon>Neopterygii</taxon>
        <taxon>Teleostei</taxon>
        <taxon>Albuliformes</taxon>
        <taxon>Albulidae</taxon>
        <taxon>Albula</taxon>
    </lineage>
</organism>
<feature type="compositionally biased region" description="Basic and acidic residues" evidence="1">
    <location>
        <begin position="14"/>
        <end position="23"/>
    </location>
</feature>
<accession>A0A8T3DF30</accession>